<evidence type="ECO:0000313" key="3">
    <source>
        <dbReference type="Proteomes" id="UP000269352"/>
    </source>
</evidence>
<protein>
    <recommendedName>
        <fullName evidence="1">Flagella basal body P-ring formation protein FlgA SAF domain-containing protein</fullName>
    </recommendedName>
</protein>
<sequence>GVKQLVNSGDIVSLSVSNGSVTIKTSAKALQHGLLGDKILVQVQNDKKRVLQAEITGSGECRLAL</sequence>
<comment type="caution">
    <text evidence="2">The sequence shown here is derived from an EMBL/GenBank/DDBJ whole genome shotgun (WGS) entry which is preliminary data.</text>
</comment>
<dbReference type="InterPro" id="IPR017585">
    <property type="entry name" value="SAF_FlgA"/>
</dbReference>
<dbReference type="Proteomes" id="UP000269352">
    <property type="component" value="Unassembled WGS sequence"/>
</dbReference>
<keyword evidence="3" id="KW-1185">Reference proteome</keyword>
<gene>
    <name evidence="2" type="ORF">NO1_0597</name>
</gene>
<dbReference type="EMBL" id="BGZN01000007">
    <property type="protein sequence ID" value="GBR73168.1"/>
    <property type="molecule type" value="Genomic_DNA"/>
</dbReference>
<dbReference type="AlphaFoldDB" id="A0A388T966"/>
<organism evidence="2 3">
    <name type="scientific">Termititenax aidoneus</name>
    <dbReference type="NCBI Taxonomy" id="2218524"/>
    <lineage>
        <taxon>Bacteria</taxon>
        <taxon>Bacillati</taxon>
        <taxon>Candidatus Margulisiibacteriota</taxon>
        <taxon>Candidatus Termititenacia</taxon>
        <taxon>Candidatus Termititenacales</taxon>
        <taxon>Candidatus Termititenacaceae</taxon>
        <taxon>Candidatus Termititenax</taxon>
    </lineage>
</organism>
<proteinExistence type="predicted"/>
<reference evidence="2 3" key="1">
    <citation type="journal article" date="2019" name="ISME J.">
        <title>Genome analyses of uncultured TG2/ZB3 bacteria in 'Margulisbacteria' specifically attached to ectosymbiotic spirochetes of protists in the termite gut.</title>
        <authorList>
            <person name="Utami Y.D."/>
            <person name="Kuwahara H."/>
            <person name="Igai K."/>
            <person name="Murakami T."/>
            <person name="Sugaya K."/>
            <person name="Morikawa T."/>
            <person name="Nagura Y."/>
            <person name="Yuki M."/>
            <person name="Deevong P."/>
            <person name="Inoue T."/>
            <person name="Kihara K."/>
            <person name="Lo N."/>
            <person name="Yamada A."/>
            <person name="Ohkuma M."/>
            <person name="Hongoh Y."/>
        </authorList>
    </citation>
    <scope>NUCLEOTIDE SEQUENCE [LARGE SCALE GENOMIC DNA]</scope>
    <source>
        <strain evidence="2">NkOx7-01</strain>
    </source>
</reference>
<evidence type="ECO:0000313" key="2">
    <source>
        <dbReference type="EMBL" id="GBR73168.1"/>
    </source>
</evidence>
<feature type="domain" description="Flagella basal body P-ring formation protein FlgA SAF" evidence="1">
    <location>
        <begin position="3"/>
        <end position="61"/>
    </location>
</feature>
<feature type="non-terminal residue" evidence="2">
    <location>
        <position position="1"/>
    </location>
</feature>
<dbReference type="Gene3D" id="2.30.30.760">
    <property type="match status" value="1"/>
</dbReference>
<name>A0A388T966_TERA1</name>
<evidence type="ECO:0000259" key="1">
    <source>
        <dbReference type="Pfam" id="PF13144"/>
    </source>
</evidence>
<dbReference type="Pfam" id="PF13144">
    <property type="entry name" value="ChapFlgA"/>
    <property type="match status" value="1"/>
</dbReference>
<accession>A0A388T966</accession>